<dbReference type="PROSITE" id="PS00061">
    <property type="entry name" value="ADH_SHORT"/>
    <property type="match status" value="1"/>
</dbReference>
<dbReference type="InterPro" id="IPR002347">
    <property type="entry name" value="SDR_fam"/>
</dbReference>
<evidence type="ECO:0000313" key="4">
    <source>
        <dbReference type="EMBL" id="KAE9408545.1"/>
    </source>
</evidence>
<dbReference type="Proteomes" id="UP000799118">
    <property type="component" value="Unassembled WGS sequence"/>
</dbReference>
<keyword evidence="5" id="KW-1185">Reference proteome</keyword>
<protein>
    <submittedName>
        <fullName evidence="4">NAD(P)-binding protein</fullName>
    </submittedName>
</protein>
<dbReference type="InterPro" id="IPR036291">
    <property type="entry name" value="NAD(P)-bd_dom_sf"/>
</dbReference>
<dbReference type="OrthoDB" id="5327538at2759"/>
<dbReference type="Gene3D" id="3.40.50.720">
    <property type="entry name" value="NAD(P)-binding Rossmann-like Domain"/>
    <property type="match status" value="1"/>
</dbReference>
<evidence type="ECO:0000256" key="1">
    <source>
        <dbReference type="ARBA" id="ARBA00006484"/>
    </source>
</evidence>
<dbReference type="GO" id="GO:0016614">
    <property type="term" value="F:oxidoreductase activity, acting on CH-OH group of donors"/>
    <property type="evidence" value="ECO:0007669"/>
    <property type="project" value="UniProtKB-ARBA"/>
</dbReference>
<dbReference type="PRINTS" id="PR00080">
    <property type="entry name" value="SDRFAMILY"/>
</dbReference>
<dbReference type="PANTHER" id="PTHR48107:SF7">
    <property type="entry name" value="RE15974P"/>
    <property type="match status" value="1"/>
</dbReference>
<dbReference type="AlphaFoldDB" id="A0A6A4IJ30"/>
<dbReference type="PANTHER" id="PTHR48107">
    <property type="entry name" value="NADPH-DEPENDENT ALDEHYDE REDUCTASE-LIKE PROTEIN, CHLOROPLASTIC-RELATED"/>
    <property type="match status" value="1"/>
</dbReference>
<dbReference type="Pfam" id="PF13561">
    <property type="entry name" value="adh_short_C2"/>
    <property type="match status" value="1"/>
</dbReference>
<evidence type="ECO:0000313" key="5">
    <source>
        <dbReference type="Proteomes" id="UP000799118"/>
    </source>
</evidence>
<accession>A0A6A4IJ30</accession>
<proteinExistence type="inferred from homology"/>
<organism evidence="4 5">
    <name type="scientific">Gymnopus androsaceus JB14</name>
    <dbReference type="NCBI Taxonomy" id="1447944"/>
    <lineage>
        <taxon>Eukaryota</taxon>
        <taxon>Fungi</taxon>
        <taxon>Dikarya</taxon>
        <taxon>Basidiomycota</taxon>
        <taxon>Agaricomycotina</taxon>
        <taxon>Agaricomycetes</taxon>
        <taxon>Agaricomycetidae</taxon>
        <taxon>Agaricales</taxon>
        <taxon>Marasmiineae</taxon>
        <taxon>Omphalotaceae</taxon>
        <taxon>Gymnopus</taxon>
    </lineage>
</organism>
<dbReference type="FunFam" id="3.40.50.720:FF:000084">
    <property type="entry name" value="Short-chain dehydrogenase reductase"/>
    <property type="match status" value="1"/>
</dbReference>
<evidence type="ECO:0000256" key="3">
    <source>
        <dbReference type="ARBA" id="ARBA00023002"/>
    </source>
</evidence>
<reference evidence="4" key="1">
    <citation type="journal article" date="2019" name="Environ. Microbiol.">
        <title>Fungal ecological strategies reflected in gene transcription - a case study of two litter decomposers.</title>
        <authorList>
            <person name="Barbi F."/>
            <person name="Kohler A."/>
            <person name="Barry K."/>
            <person name="Baskaran P."/>
            <person name="Daum C."/>
            <person name="Fauchery L."/>
            <person name="Ihrmark K."/>
            <person name="Kuo A."/>
            <person name="LaButti K."/>
            <person name="Lipzen A."/>
            <person name="Morin E."/>
            <person name="Grigoriev I.V."/>
            <person name="Henrissat B."/>
            <person name="Lindahl B."/>
            <person name="Martin F."/>
        </authorList>
    </citation>
    <scope>NUCLEOTIDE SEQUENCE</scope>
    <source>
        <strain evidence="4">JB14</strain>
    </source>
</reference>
<name>A0A6A4IJ30_9AGAR</name>
<dbReference type="EMBL" id="ML769390">
    <property type="protein sequence ID" value="KAE9408545.1"/>
    <property type="molecule type" value="Genomic_DNA"/>
</dbReference>
<dbReference type="InterPro" id="IPR020904">
    <property type="entry name" value="Sc_DH/Rdtase_CS"/>
</dbReference>
<gene>
    <name evidence="4" type="ORF">BT96DRAFT_849148</name>
</gene>
<keyword evidence="3" id="KW-0560">Oxidoreductase</keyword>
<sequence length="257" mass="26828">MASPLLATSLTEKVAVVTGSSRGIGAAIALRLAEEGAKVVVNYFGSAQAADQVVQQIKSSGKGDAVAVKADTSTIEGGQSLIDEAIKTFGKLDIIVLNAGAMHSQVLADIDENSYNMHMNFNVKGPLFMAQAAVKHFPPSGGRIIFLSSSVTGHSGIGPNYLIYAMSKGAVEQMSRVLAKDLGSRSITVNTVSPGPVDTALYREGKSQQLLDLIAGMHPPKRIGQPEEVAPIVAFLASPAAQWINGQNIKVNGGFVV</sequence>
<keyword evidence="2" id="KW-0521">NADP</keyword>
<dbReference type="SUPFAM" id="SSF51735">
    <property type="entry name" value="NAD(P)-binding Rossmann-fold domains"/>
    <property type="match status" value="1"/>
</dbReference>
<comment type="similarity">
    <text evidence="1">Belongs to the short-chain dehydrogenases/reductases (SDR) family.</text>
</comment>
<dbReference type="PRINTS" id="PR00081">
    <property type="entry name" value="GDHRDH"/>
</dbReference>
<evidence type="ECO:0000256" key="2">
    <source>
        <dbReference type="ARBA" id="ARBA00022857"/>
    </source>
</evidence>